<dbReference type="PANTHER" id="PTHR14239">
    <property type="entry name" value="DUDULIN-RELATED"/>
    <property type="match status" value="1"/>
</dbReference>
<dbReference type="PANTHER" id="PTHR14239:SF10">
    <property type="entry name" value="REDUCTASE"/>
    <property type="match status" value="1"/>
</dbReference>
<organism evidence="3 4">
    <name type="scientific">Marinibactrum halimedae</name>
    <dbReference type="NCBI Taxonomy" id="1444977"/>
    <lineage>
        <taxon>Bacteria</taxon>
        <taxon>Pseudomonadati</taxon>
        <taxon>Pseudomonadota</taxon>
        <taxon>Gammaproteobacteria</taxon>
        <taxon>Cellvibrionales</taxon>
        <taxon>Cellvibrionaceae</taxon>
        <taxon>Marinibactrum</taxon>
    </lineage>
</organism>
<accession>A0AA37WQM5</accession>
<protein>
    <recommendedName>
        <fullName evidence="2">Pyrroline-5-carboxylate reductase catalytic N-terminal domain-containing protein</fullName>
    </recommendedName>
</protein>
<name>A0AA37WQM5_9GAMM</name>
<reference evidence="3 4" key="1">
    <citation type="journal article" date="2014" name="Int. J. Syst. Evol. Microbiol.">
        <title>Complete genome sequence of Corynebacterium casei LMG S-19264T (=DSM 44701T), isolated from a smear-ripened cheese.</title>
        <authorList>
            <consortium name="US DOE Joint Genome Institute (JGI-PGF)"/>
            <person name="Walter F."/>
            <person name="Albersmeier A."/>
            <person name="Kalinowski J."/>
            <person name="Ruckert C."/>
        </authorList>
    </citation>
    <scope>NUCLEOTIDE SEQUENCE [LARGE SCALE GENOMIC DNA]</scope>
    <source>
        <strain evidence="3 4">NBRC 110095</strain>
    </source>
</reference>
<dbReference type="EMBL" id="BSPD01000080">
    <property type="protein sequence ID" value="GLS27487.1"/>
    <property type="molecule type" value="Genomic_DNA"/>
</dbReference>
<evidence type="ECO:0000259" key="2">
    <source>
        <dbReference type="Pfam" id="PF03807"/>
    </source>
</evidence>
<dbReference type="RefSeq" id="WP_232594031.1">
    <property type="nucleotide sequence ID" value="NZ_JAJQVM010000015.1"/>
</dbReference>
<dbReference type="InterPro" id="IPR051267">
    <property type="entry name" value="STEAP_metalloreductase"/>
</dbReference>
<dbReference type="GO" id="GO:0016491">
    <property type="term" value="F:oxidoreductase activity"/>
    <property type="evidence" value="ECO:0007669"/>
    <property type="project" value="UniProtKB-KW"/>
</dbReference>
<dbReference type="AlphaFoldDB" id="A0AA37WQM5"/>
<keyword evidence="4" id="KW-1185">Reference proteome</keyword>
<gene>
    <name evidence="3" type="primary">mmyQ</name>
    <name evidence="3" type="ORF">GCM10007877_32060</name>
</gene>
<dbReference type="Pfam" id="PF03807">
    <property type="entry name" value="F420_oxidored"/>
    <property type="match status" value="1"/>
</dbReference>
<dbReference type="InterPro" id="IPR028939">
    <property type="entry name" value="P5C_Rdtase_cat_N"/>
</dbReference>
<dbReference type="SUPFAM" id="SSF51735">
    <property type="entry name" value="NAD(P)-binding Rossmann-fold domains"/>
    <property type="match status" value="1"/>
</dbReference>
<evidence type="ECO:0000256" key="1">
    <source>
        <dbReference type="ARBA" id="ARBA00023002"/>
    </source>
</evidence>
<evidence type="ECO:0000313" key="4">
    <source>
        <dbReference type="Proteomes" id="UP001156870"/>
    </source>
</evidence>
<sequence length="214" mass="22864">MKIGIIGAGAIGQLYASLWSTAGHQVMLSSRHPESIQLNSSQSNSIAFGTVQEAASFGEVILLAVNYNTVDAALDAIRTATVGKLVIDATNPLVWNKSGGTDRVIHDDEIAGLVMAKRLPKARIAKAFTSLWTGYVEQHSNVDKPTIAMPLAADEAHDCDTVAELIKDAGLVPVVLGTLAESRPLDPPSPIWNVVLTKNELIERTQQFRAELAA</sequence>
<dbReference type="InterPro" id="IPR036291">
    <property type="entry name" value="NAD(P)-bd_dom_sf"/>
</dbReference>
<evidence type="ECO:0000313" key="3">
    <source>
        <dbReference type="EMBL" id="GLS27487.1"/>
    </source>
</evidence>
<keyword evidence="1" id="KW-0560">Oxidoreductase</keyword>
<dbReference type="Gene3D" id="3.40.50.720">
    <property type="entry name" value="NAD(P)-binding Rossmann-like Domain"/>
    <property type="match status" value="1"/>
</dbReference>
<dbReference type="Proteomes" id="UP001156870">
    <property type="component" value="Unassembled WGS sequence"/>
</dbReference>
<feature type="domain" description="Pyrroline-5-carboxylate reductase catalytic N-terminal" evidence="2">
    <location>
        <begin position="2"/>
        <end position="92"/>
    </location>
</feature>
<proteinExistence type="predicted"/>
<comment type="caution">
    <text evidence="3">The sequence shown here is derived from an EMBL/GenBank/DDBJ whole genome shotgun (WGS) entry which is preliminary data.</text>
</comment>